<reference evidence="9 10" key="2">
    <citation type="journal article" date="2022" name="Mol. Biol. Evol.">
        <title>Comparative Genomics Reveals Insights into the Divergent Evolution of Astigmatic Mites and Household Pest Adaptations.</title>
        <authorList>
            <person name="Xiong Q."/>
            <person name="Wan A.T."/>
            <person name="Liu X."/>
            <person name="Fung C.S."/>
            <person name="Xiao X."/>
            <person name="Malainual N."/>
            <person name="Hou J."/>
            <person name="Wang L."/>
            <person name="Wang M."/>
            <person name="Yang K.Y."/>
            <person name="Cui Y."/>
            <person name="Leung E.L."/>
            <person name="Nong W."/>
            <person name="Shin S.K."/>
            <person name="Au S.W."/>
            <person name="Jeong K.Y."/>
            <person name="Chew F.T."/>
            <person name="Hui J.H."/>
            <person name="Leung T.F."/>
            <person name="Tungtrongchitr A."/>
            <person name="Zhong N."/>
            <person name="Liu Z."/>
            <person name="Tsui S.K."/>
        </authorList>
    </citation>
    <scope>NUCLEOTIDE SEQUENCE [LARGE SCALE GENOMIC DNA]</scope>
    <source>
        <strain evidence="9">Derp</strain>
    </source>
</reference>
<organism evidence="9 10">
    <name type="scientific">Dermatophagoides pteronyssinus</name>
    <name type="common">European house dust mite</name>
    <dbReference type="NCBI Taxonomy" id="6956"/>
    <lineage>
        <taxon>Eukaryota</taxon>
        <taxon>Metazoa</taxon>
        <taxon>Ecdysozoa</taxon>
        <taxon>Arthropoda</taxon>
        <taxon>Chelicerata</taxon>
        <taxon>Arachnida</taxon>
        <taxon>Acari</taxon>
        <taxon>Acariformes</taxon>
        <taxon>Sarcoptiformes</taxon>
        <taxon>Astigmata</taxon>
        <taxon>Psoroptidia</taxon>
        <taxon>Analgoidea</taxon>
        <taxon>Pyroglyphidae</taxon>
        <taxon>Dermatophagoidinae</taxon>
        <taxon>Dermatophagoides</taxon>
    </lineage>
</organism>
<keyword evidence="2 7" id="KW-0285">Flavoprotein</keyword>
<dbReference type="EMBL" id="NJHN03000129">
    <property type="protein sequence ID" value="KAH9412672.1"/>
    <property type="molecule type" value="Genomic_DNA"/>
</dbReference>
<dbReference type="InterPro" id="IPR042568">
    <property type="entry name" value="QSOX_FAD-bd_sf"/>
</dbReference>
<gene>
    <name evidence="9" type="primary">QSOX2_1</name>
    <name evidence="9" type="ORF">DERP_006636</name>
</gene>
<dbReference type="InterPro" id="IPR039798">
    <property type="entry name" value="Sulfhydryl_oxidase"/>
</dbReference>
<evidence type="ECO:0000256" key="1">
    <source>
        <dbReference type="ARBA" id="ARBA00001974"/>
    </source>
</evidence>
<dbReference type="Gene3D" id="1.20.120.1960">
    <property type="entry name" value="QSOX sulfhydryl oxidase domain"/>
    <property type="match status" value="1"/>
</dbReference>
<keyword evidence="10" id="KW-1185">Reference proteome</keyword>
<keyword evidence="4 7" id="KW-0274">FAD</keyword>
<keyword evidence="3" id="KW-0732">Signal</keyword>
<reference evidence="9 10" key="1">
    <citation type="journal article" date="2018" name="J. Allergy Clin. Immunol.">
        <title>High-quality assembly of Dermatophagoides pteronyssinus genome and transcriptome reveals a wide range of novel allergens.</title>
        <authorList>
            <person name="Liu X.Y."/>
            <person name="Yang K.Y."/>
            <person name="Wang M.Q."/>
            <person name="Kwok J.S."/>
            <person name="Zeng X."/>
            <person name="Yang Z."/>
            <person name="Xiao X.J."/>
            <person name="Lau C.P."/>
            <person name="Li Y."/>
            <person name="Huang Z.M."/>
            <person name="Ba J.G."/>
            <person name="Yim A.K."/>
            <person name="Ouyang C.Y."/>
            <person name="Ngai S.M."/>
            <person name="Chan T.F."/>
            <person name="Leung E.L."/>
            <person name="Liu L."/>
            <person name="Liu Z.G."/>
            <person name="Tsui S.K."/>
        </authorList>
    </citation>
    <scope>NUCLEOTIDE SEQUENCE [LARGE SCALE GENOMIC DNA]</scope>
    <source>
        <strain evidence="9">Derp</strain>
    </source>
</reference>
<dbReference type="InterPro" id="IPR036774">
    <property type="entry name" value="ERV/ALR_sulphydryl_oxid_sf"/>
</dbReference>
<name>A0ABQ8IQT2_DERPT</name>
<feature type="domain" description="ERV/ALR sulfhydryl oxidase" evidence="8">
    <location>
        <begin position="467"/>
        <end position="593"/>
    </location>
</feature>
<dbReference type="PROSITE" id="PS51324">
    <property type="entry name" value="ERV_ALR"/>
    <property type="match status" value="1"/>
</dbReference>
<dbReference type="Pfam" id="PF18371">
    <property type="entry name" value="FAD_SOX"/>
    <property type="match status" value="1"/>
</dbReference>
<proteinExistence type="predicted"/>
<protein>
    <recommendedName>
        <fullName evidence="7">Sulfhydryl oxidase</fullName>
        <ecNumber evidence="7">1.8.3.2</ecNumber>
    </recommendedName>
</protein>
<keyword evidence="6" id="KW-1015">Disulfide bond</keyword>
<comment type="caution">
    <text evidence="9">The sequence shown here is derived from an EMBL/GenBank/DDBJ whole genome shotgun (WGS) entry which is preliminary data.</text>
</comment>
<evidence type="ECO:0000256" key="4">
    <source>
        <dbReference type="ARBA" id="ARBA00022827"/>
    </source>
</evidence>
<comment type="cofactor">
    <cofactor evidence="1 7">
        <name>FAD</name>
        <dbReference type="ChEBI" id="CHEBI:57692"/>
    </cofactor>
</comment>
<dbReference type="InterPro" id="IPR017905">
    <property type="entry name" value="ERV/ALR_sulphydryl_oxidase"/>
</dbReference>
<keyword evidence="7" id="KW-0812">Transmembrane</keyword>
<accession>A0ABQ8IQT2</accession>
<dbReference type="SUPFAM" id="SSF69000">
    <property type="entry name" value="FAD-dependent thiol oxidase"/>
    <property type="match status" value="1"/>
</dbReference>
<dbReference type="InterPro" id="IPR040986">
    <property type="entry name" value="QSOX_FAD-bd_dom"/>
</dbReference>
<keyword evidence="5 7" id="KW-0560">Oxidoreductase</keyword>
<dbReference type="PANTHER" id="PTHR22897:SF8">
    <property type="entry name" value="SULFHYDRYL OXIDASE"/>
    <property type="match status" value="1"/>
</dbReference>
<dbReference type="Proteomes" id="UP000887458">
    <property type="component" value="Unassembled WGS sequence"/>
</dbReference>
<comment type="catalytic activity">
    <reaction evidence="7">
        <text>2 R'C(R)SH + O2 = R'C(R)S-S(R)CR' + H2O2</text>
        <dbReference type="Rhea" id="RHEA:17357"/>
        <dbReference type="ChEBI" id="CHEBI:15379"/>
        <dbReference type="ChEBI" id="CHEBI:16240"/>
        <dbReference type="ChEBI" id="CHEBI:16520"/>
        <dbReference type="ChEBI" id="CHEBI:17412"/>
        <dbReference type="EC" id="1.8.3.2"/>
    </reaction>
</comment>
<dbReference type="InterPro" id="IPR036249">
    <property type="entry name" value="Thioredoxin-like_sf"/>
</dbReference>
<evidence type="ECO:0000313" key="9">
    <source>
        <dbReference type="EMBL" id="KAH9412672.1"/>
    </source>
</evidence>
<evidence type="ECO:0000256" key="5">
    <source>
        <dbReference type="ARBA" id="ARBA00023002"/>
    </source>
</evidence>
<dbReference type="EC" id="1.8.3.2" evidence="7"/>
<keyword evidence="7" id="KW-1133">Transmembrane helix</keyword>
<feature type="transmembrane region" description="Helical" evidence="7">
    <location>
        <begin position="7"/>
        <end position="26"/>
    </location>
</feature>
<feature type="non-terminal residue" evidence="9">
    <location>
        <position position="619"/>
    </location>
</feature>
<sequence length="619" mass="72853">MMDYRPVQWIIVVIIIVVSIFVLQSIQTQSNNNLYDNQRDDDDSIVSLTDKTFFQQIQTYNKDRLIIINYYKHWSPECQRFSKIFRNFSRSIRSWQKQQKLVKLFAVDCAENLVCHQVLQQQQPSNDDVANDDNGTMLIDFPIIQFIGPTGIDNVGGSYSTKDFDRYSKQINQPDTIDTIDNLQKQSIKSIVSNQFLANYYSLIPIKVKNIDEICLILKQDNHHDGDHQSINFERELYAIIESNNAEIEFGARIMIDMINYQKFIHIKRFVGDQQLIESLSMISYPIRLPLILEIESSSSSSKCKYRTIGSRKNSKILLYEFQQSIRDRYGPMFDSDSITINDHRDLTIKNQTNSSMIYGDEHKVIPYNLSYVDLHNALRYSLIYEIVNGRRRFNGRQLQVIKQLFQTILQYFPFDNENVRRLFKRMTGWFVNKNGDRLDVSKYLAAIRTADGFLKPLESWRHCNGSLPIYRGYPCGLWVLFHAMTVQEFNLTRMAILNREKDLLSTSSTTKKTKQSKTLSLEPKVLPVMRNYIETFFTCSECRHYFLNVSSNLREQLPYLNSSVIWLWTVHNQMNSKLSHNNGDPYKYEDPYYPKYQFPTKEMCPKCLNNYGQYDERN</sequence>
<evidence type="ECO:0000256" key="2">
    <source>
        <dbReference type="ARBA" id="ARBA00022630"/>
    </source>
</evidence>
<dbReference type="PANTHER" id="PTHR22897">
    <property type="entry name" value="QUIESCIN Q6-RELATED SULFHYDRYL OXIDASE"/>
    <property type="match status" value="1"/>
</dbReference>
<evidence type="ECO:0000256" key="6">
    <source>
        <dbReference type="ARBA" id="ARBA00023157"/>
    </source>
</evidence>
<evidence type="ECO:0000256" key="3">
    <source>
        <dbReference type="ARBA" id="ARBA00022729"/>
    </source>
</evidence>
<dbReference type="Pfam" id="PF04777">
    <property type="entry name" value="Evr1_Alr"/>
    <property type="match status" value="1"/>
</dbReference>
<dbReference type="Gene3D" id="1.20.120.310">
    <property type="entry name" value="ERV/ALR sulfhydryl oxidase domain"/>
    <property type="match status" value="1"/>
</dbReference>
<evidence type="ECO:0000256" key="7">
    <source>
        <dbReference type="RuleBase" id="RU371123"/>
    </source>
</evidence>
<dbReference type="SUPFAM" id="SSF52833">
    <property type="entry name" value="Thioredoxin-like"/>
    <property type="match status" value="1"/>
</dbReference>
<evidence type="ECO:0000313" key="10">
    <source>
        <dbReference type="Proteomes" id="UP000887458"/>
    </source>
</evidence>
<evidence type="ECO:0000259" key="8">
    <source>
        <dbReference type="PROSITE" id="PS51324"/>
    </source>
</evidence>
<keyword evidence="7" id="KW-0472">Membrane</keyword>
<dbReference type="Gene3D" id="3.40.30.10">
    <property type="entry name" value="Glutaredoxin"/>
    <property type="match status" value="1"/>
</dbReference>